<dbReference type="InterPro" id="IPR022928">
    <property type="entry name" value="RNA_2'-PTrans_KptA"/>
</dbReference>
<dbReference type="EMBL" id="CP001857">
    <property type="protein sequence ID" value="ADB57428.1"/>
    <property type="molecule type" value="Genomic_DNA"/>
</dbReference>
<dbReference type="PANTHER" id="PTHR12684">
    <property type="entry name" value="PUTATIVE PHOSPHOTRANSFERASE"/>
    <property type="match status" value="1"/>
</dbReference>
<evidence type="ECO:0000313" key="7">
    <source>
        <dbReference type="Proteomes" id="UP000001901"/>
    </source>
</evidence>
<dbReference type="Gene3D" id="1.10.10.970">
    <property type="entry name" value="RNA 2'-phosphotransferase, Tpt1/KptA family, N-terminal domain"/>
    <property type="match status" value="1"/>
</dbReference>
<reference evidence="6 7" key="1">
    <citation type="journal article" date="2010" name="Stand. Genomic Sci.">
        <title>Complete genome sequence of Archaeoglobus profundus type strain (AV18).</title>
        <authorList>
            <person name="von Jan M."/>
            <person name="Lapidus A."/>
            <person name="Del Rio T.G."/>
            <person name="Copeland A."/>
            <person name="Tice H."/>
            <person name="Cheng J.F."/>
            <person name="Lucas S."/>
            <person name="Chen F."/>
            <person name="Nolan M."/>
            <person name="Goodwin L."/>
            <person name="Han C."/>
            <person name="Pitluck S."/>
            <person name="Liolios K."/>
            <person name="Ivanova N."/>
            <person name="Mavromatis K."/>
            <person name="Ovchinnikova G."/>
            <person name="Chertkov O."/>
            <person name="Pati A."/>
            <person name="Chen A."/>
            <person name="Palaniappan K."/>
            <person name="Land M."/>
            <person name="Hauser L."/>
            <person name="Chang Y.J."/>
            <person name="Jeffries C.D."/>
            <person name="Saunders E."/>
            <person name="Brettin T."/>
            <person name="Detter J.C."/>
            <person name="Chain P."/>
            <person name="Eichinger K."/>
            <person name="Huber H."/>
            <person name="Spring S."/>
            <person name="Rohde M."/>
            <person name="Goker M."/>
            <person name="Wirth R."/>
            <person name="Woyke T."/>
            <person name="Bristow J."/>
            <person name="Eisen J.A."/>
            <person name="Markowitz V."/>
            <person name="Hugenholtz P."/>
            <person name="Kyrpides N.C."/>
            <person name="Klenk H.P."/>
        </authorList>
    </citation>
    <scope>NUCLEOTIDE SEQUENCE [LARGE SCALE GENOMIC DNA]</scope>
    <source>
        <strain evidence="7">DSM 5631 / JCM 9629 / NBRC 100127 / Av18</strain>
    </source>
</reference>
<dbReference type="InterPro" id="IPR002745">
    <property type="entry name" value="Ptrans_KptA/Tpt1"/>
</dbReference>
<organism evidence="6 7">
    <name type="scientific">Archaeoglobus profundus (strain DSM 5631 / JCM 9629 / NBRC 100127 / Av18)</name>
    <dbReference type="NCBI Taxonomy" id="572546"/>
    <lineage>
        <taxon>Archaea</taxon>
        <taxon>Methanobacteriati</taxon>
        <taxon>Methanobacteriota</taxon>
        <taxon>Archaeoglobi</taxon>
        <taxon>Archaeoglobales</taxon>
        <taxon>Archaeoglobaceae</taxon>
        <taxon>Archaeoglobus</taxon>
    </lineage>
</organism>
<dbReference type="Pfam" id="PF01885">
    <property type="entry name" value="PTS_2-RNA"/>
    <property type="match status" value="1"/>
</dbReference>
<comment type="similarity">
    <text evidence="1 5">Belongs to the KptA/TPT1 family.</text>
</comment>
<dbReference type="STRING" id="572546.Arcpr_0358"/>
<dbReference type="HAMAP" id="MF_00299">
    <property type="entry name" value="KptA"/>
    <property type="match status" value="1"/>
</dbReference>
<dbReference type="PANTHER" id="PTHR12684:SF2">
    <property type="entry name" value="TRNA 2'-PHOSPHOTRANSFERASE 1"/>
    <property type="match status" value="1"/>
</dbReference>
<keyword evidence="2 5" id="KW-0808">Transferase</keyword>
<gene>
    <name evidence="5" type="primary">kptA</name>
    <name evidence="6" type="ordered locus">Arcpr_0358</name>
</gene>
<evidence type="ECO:0000256" key="5">
    <source>
        <dbReference type="HAMAP-Rule" id="MF_00299"/>
    </source>
</evidence>
<comment type="function">
    <text evidence="4 5">Removes the 2'-phosphate from RNA via an intermediate in which the phosphate is ADP-ribosylated by NAD followed by a presumed transesterification to release the RNA and generate ADP-ribose 1''-2''-cyclic phosphate (APPR&gt;P). May function as an ADP-ribosylase.</text>
</comment>
<evidence type="ECO:0000256" key="1">
    <source>
        <dbReference type="ARBA" id="ARBA00009836"/>
    </source>
</evidence>
<dbReference type="KEGG" id="apo:Arcpr_0358"/>
<dbReference type="EC" id="2.7.1.-" evidence="5"/>
<dbReference type="GeneID" id="8739013"/>
<protein>
    <recommendedName>
        <fullName evidence="5">Probable RNA 2'-phosphotransferase</fullName>
        <ecNumber evidence="5">2.7.1.-</ecNumber>
    </recommendedName>
</protein>
<evidence type="ECO:0000256" key="2">
    <source>
        <dbReference type="ARBA" id="ARBA00022679"/>
    </source>
</evidence>
<accession>D2RGK3</accession>
<dbReference type="AlphaFoldDB" id="D2RGK3"/>
<dbReference type="eggNOG" id="arCOG04063">
    <property type="taxonomic scope" value="Archaea"/>
</dbReference>
<dbReference type="GO" id="GO:0003950">
    <property type="term" value="F:NAD+ poly-ADP-ribosyltransferase activity"/>
    <property type="evidence" value="ECO:0007669"/>
    <property type="project" value="InterPro"/>
</dbReference>
<evidence type="ECO:0000256" key="3">
    <source>
        <dbReference type="ARBA" id="ARBA00023027"/>
    </source>
</evidence>
<dbReference type="GO" id="GO:0006388">
    <property type="term" value="P:tRNA splicing, via endonucleolytic cleavage and ligation"/>
    <property type="evidence" value="ECO:0007669"/>
    <property type="project" value="UniProtKB-UniRule"/>
</dbReference>
<dbReference type="GO" id="GO:0000215">
    <property type="term" value="F:tRNA 2'-phosphotransferase activity"/>
    <property type="evidence" value="ECO:0007669"/>
    <property type="project" value="TreeGrafter"/>
</dbReference>
<dbReference type="RefSeq" id="WP_012939764.1">
    <property type="nucleotide sequence ID" value="NC_013741.1"/>
</dbReference>
<dbReference type="PaxDb" id="572546-Arcpr_0358"/>
<evidence type="ECO:0000313" key="6">
    <source>
        <dbReference type="EMBL" id="ADB57428.1"/>
    </source>
</evidence>
<dbReference type="InterPro" id="IPR042081">
    <property type="entry name" value="RNA_2'-PTrans_C"/>
</dbReference>
<dbReference type="Gene3D" id="3.20.170.30">
    <property type="match status" value="1"/>
</dbReference>
<keyword evidence="3 5" id="KW-0520">NAD</keyword>
<dbReference type="SUPFAM" id="SSF56399">
    <property type="entry name" value="ADP-ribosylation"/>
    <property type="match status" value="1"/>
</dbReference>
<sequence length="207" mass="23699">MKPLGVCKNCGDFEGMCKCGKGKILIDGEKRERISKFLSGLLRHYPHSFGLKVDEFGWVDLKEVLKILKERYGVGRKVVELIVKFDPKGRFEIKDGKIRARYGHSIDVKVDWSEAEEIPEKLYHGTSPKNLESILKEGLKPMRRKEVHLSATIEDAIEVGRRHHPQPVVLEIYTECLIKHGLSVRKKGSVYTTDYVPPQCLKVLDMK</sequence>
<keyword evidence="7" id="KW-1185">Reference proteome</keyword>
<dbReference type="InterPro" id="IPR042080">
    <property type="entry name" value="RNA_2'-PTrans_N"/>
</dbReference>
<evidence type="ECO:0000256" key="4">
    <source>
        <dbReference type="ARBA" id="ARBA00025212"/>
    </source>
</evidence>
<dbReference type="HOGENOM" id="CLU_052998_4_1_2"/>
<name>D2RGK3_ARCPA</name>
<proteinExistence type="inferred from homology"/>
<dbReference type="Proteomes" id="UP000001901">
    <property type="component" value="Chromosome"/>
</dbReference>